<name>A0AAE1G277_PETCI</name>
<protein>
    <submittedName>
        <fullName evidence="2">Uncharacterized protein</fullName>
    </submittedName>
</protein>
<dbReference type="AlphaFoldDB" id="A0AAE1G277"/>
<proteinExistence type="predicted"/>
<gene>
    <name evidence="2" type="ORF">Pcinc_010697</name>
</gene>
<organism evidence="2 3">
    <name type="scientific">Petrolisthes cinctipes</name>
    <name type="common">Flat porcelain crab</name>
    <dbReference type="NCBI Taxonomy" id="88211"/>
    <lineage>
        <taxon>Eukaryota</taxon>
        <taxon>Metazoa</taxon>
        <taxon>Ecdysozoa</taxon>
        <taxon>Arthropoda</taxon>
        <taxon>Crustacea</taxon>
        <taxon>Multicrustacea</taxon>
        <taxon>Malacostraca</taxon>
        <taxon>Eumalacostraca</taxon>
        <taxon>Eucarida</taxon>
        <taxon>Decapoda</taxon>
        <taxon>Pleocyemata</taxon>
        <taxon>Anomura</taxon>
        <taxon>Galatheoidea</taxon>
        <taxon>Porcellanidae</taxon>
        <taxon>Petrolisthes</taxon>
    </lineage>
</organism>
<sequence length="112" mass="11635">MDEHPDIHAVISHTGGHLCVVSSGFLTLPLSPADSHPRLQDGPLQSLYDQRASSPPGRPSSPPGRPSSPPGRPSSPPGRPSSPPKWPSLPPGWPFSPPGWPSSPPGQPSSPP</sequence>
<accession>A0AAE1G277</accession>
<evidence type="ECO:0000256" key="1">
    <source>
        <dbReference type="SAM" id="MobiDB-lite"/>
    </source>
</evidence>
<comment type="caution">
    <text evidence="2">The sequence shown here is derived from an EMBL/GenBank/DDBJ whole genome shotgun (WGS) entry which is preliminary data.</text>
</comment>
<evidence type="ECO:0000313" key="3">
    <source>
        <dbReference type="Proteomes" id="UP001286313"/>
    </source>
</evidence>
<feature type="compositionally biased region" description="Pro residues" evidence="1">
    <location>
        <begin position="56"/>
        <end position="112"/>
    </location>
</feature>
<evidence type="ECO:0000313" key="2">
    <source>
        <dbReference type="EMBL" id="KAK3885043.1"/>
    </source>
</evidence>
<dbReference type="Proteomes" id="UP001286313">
    <property type="component" value="Unassembled WGS sequence"/>
</dbReference>
<reference evidence="2" key="1">
    <citation type="submission" date="2023-10" db="EMBL/GenBank/DDBJ databases">
        <title>Genome assemblies of two species of porcelain crab, Petrolisthes cinctipes and Petrolisthes manimaculis (Anomura: Porcellanidae).</title>
        <authorList>
            <person name="Angst P."/>
        </authorList>
    </citation>
    <scope>NUCLEOTIDE SEQUENCE</scope>
    <source>
        <strain evidence="2">PB745_01</strain>
        <tissue evidence="2">Gill</tissue>
    </source>
</reference>
<feature type="region of interest" description="Disordered" evidence="1">
    <location>
        <begin position="31"/>
        <end position="112"/>
    </location>
</feature>
<keyword evidence="3" id="KW-1185">Reference proteome</keyword>
<dbReference type="EMBL" id="JAWQEG010000831">
    <property type="protein sequence ID" value="KAK3885043.1"/>
    <property type="molecule type" value="Genomic_DNA"/>
</dbReference>